<dbReference type="PANTHER" id="PTHR34396:SF27">
    <property type="entry name" value="OS08G0208700 PROTEIN"/>
    <property type="match status" value="1"/>
</dbReference>
<dbReference type="Pfam" id="PF02892">
    <property type="entry name" value="zf-BED"/>
    <property type="match status" value="1"/>
</dbReference>
<dbReference type="Gramene" id="AET2Gv21030600.4">
    <property type="protein sequence ID" value="AET2Gv21030600.4"/>
    <property type="gene ID" value="AET2Gv21030600"/>
</dbReference>
<evidence type="ECO:0000256" key="1">
    <source>
        <dbReference type="ARBA" id="ARBA00022723"/>
    </source>
</evidence>
<dbReference type="SUPFAM" id="SSF57667">
    <property type="entry name" value="beta-beta-alpha zinc fingers"/>
    <property type="match status" value="1"/>
</dbReference>
<dbReference type="GO" id="GO:0008270">
    <property type="term" value="F:zinc ion binding"/>
    <property type="evidence" value="ECO:0007669"/>
    <property type="project" value="UniProtKB-KW"/>
</dbReference>
<protein>
    <recommendedName>
        <fullName evidence="5">BED-type domain-containing protein</fullName>
    </recommendedName>
</protein>
<reference evidence="6" key="3">
    <citation type="journal article" date="2017" name="Nature">
        <title>Genome sequence of the progenitor of the wheat D genome Aegilops tauschii.</title>
        <authorList>
            <person name="Luo M.C."/>
            <person name="Gu Y.Q."/>
            <person name="Puiu D."/>
            <person name="Wang H."/>
            <person name="Twardziok S.O."/>
            <person name="Deal K.R."/>
            <person name="Huo N."/>
            <person name="Zhu T."/>
            <person name="Wang L."/>
            <person name="Wang Y."/>
            <person name="McGuire P.E."/>
            <person name="Liu S."/>
            <person name="Long H."/>
            <person name="Ramasamy R.K."/>
            <person name="Rodriguez J.C."/>
            <person name="Van S.L."/>
            <person name="Yuan L."/>
            <person name="Wang Z."/>
            <person name="Xia Z."/>
            <person name="Xiao L."/>
            <person name="Anderson O.D."/>
            <person name="Ouyang S."/>
            <person name="Liang Y."/>
            <person name="Zimin A.V."/>
            <person name="Pertea G."/>
            <person name="Qi P."/>
            <person name="Bennetzen J.L."/>
            <person name="Dai X."/>
            <person name="Dawson M.W."/>
            <person name="Muller H.G."/>
            <person name="Kugler K."/>
            <person name="Rivarola-Duarte L."/>
            <person name="Spannagl M."/>
            <person name="Mayer K.F.X."/>
            <person name="Lu F.H."/>
            <person name="Bevan M.W."/>
            <person name="Leroy P."/>
            <person name="Li P."/>
            <person name="You F.M."/>
            <person name="Sun Q."/>
            <person name="Liu Z."/>
            <person name="Lyons E."/>
            <person name="Wicker T."/>
            <person name="Salzberg S.L."/>
            <person name="Devos K.M."/>
            <person name="Dvorak J."/>
        </authorList>
    </citation>
    <scope>NUCLEOTIDE SEQUENCE [LARGE SCALE GENOMIC DNA]</scope>
    <source>
        <strain evidence="6">cv. AL8/78</strain>
    </source>
</reference>
<keyword evidence="2 4" id="KW-0863">Zinc-finger</keyword>
<name>A0A453CZZ5_AEGTS</name>
<dbReference type="InterPro" id="IPR036236">
    <property type="entry name" value="Znf_C2H2_sf"/>
</dbReference>
<organism evidence="6 7">
    <name type="scientific">Aegilops tauschii subsp. strangulata</name>
    <name type="common">Goatgrass</name>
    <dbReference type="NCBI Taxonomy" id="200361"/>
    <lineage>
        <taxon>Eukaryota</taxon>
        <taxon>Viridiplantae</taxon>
        <taxon>Streptophyta</taxon>
        <taxon>Embryophyta</taxon>
        <taxon>Tracheophyta</taxon>
        <taxon>Spermatophyta</taxon>
        <taxon>Magnoliopsida</taxon>
        <taxon>Liliopsida</taxon>
        <taxon>Poales</taxon>
        <taxon>Poaceae</taxon>
        <taxon>BOP clade</taxon>
        <taxon>Pooideae</taxon>
        <taxon>Triticodae</taxon>
        <taxon>Triticeae</taxon>
        <taxon>Triticinae</taxon>
        <taxon>Aegilops</taxon>
    </lineage>
</organism>
<dbReference type="Proteomes" id="UP000015105">
    <property type="component" value="Chromosome 2D"/>
</dbReference>
<evidence type="ECO:0000256" key="2">
    <source>
        <dbReference type="ARBA" id="ARBA00022771"/>
    </source>
</evidence>
<evidence type="ECO:0000256" key="4">
    <source>
        <dbReference type="PROSITE-ProRule" id="PRU00027"/>
    </source>
</evidence>
<evidence type="ECO:0000259" key="5">
    <source>
        <dbReference type="PROSITE" id="PS50808"/>
    </source>
</evidence>
<dbReference type="InterPro" id="IPR053031">
    <property type="entry name" value="Cuticle_assoc_protein"/>
</dbReference>
<evidence type="ECO:0000313" key="6">
    <source>
        <dbReference type="EnsemblPlants" id="AET2Gv21030600.4"/>
    </source>
</evidence>
<dbReference type="AlphaFoldDB" id="A0A453CZZ5"/>
<feature type="domain" description="BED-type" evidence="5">
    <location>
        <begin position="44"/>
        <end position="95"/>
    </location>
</feature>
<dbReference type="PANTHER" id="PTHR34396">
    <property type="entry name" value="OS03G0264950 PROTEIN-RELATED"/>
    <property type="match status" value="1"/>
</dbReference>
<reference evidence="6" key="5">
    <citation type="journal article" date="2021" name="G3 (Bethesda)">
        <title>Aegilops tauschii genome assembly Aet v5.0 features greater sequence contiguity and improved annotation.</title>
        <authorList>
            <person name="Wang L."/>
            <person name="Zhu T."/>
            <person name="Rodriguez J.C."/>
            <person name="Deal K.R."/>
            <person name="Dubcovsky J."/>
            <person name="McGuire P.E."/>
            <person name="Lux T."/>
            <person name="Spannagl M."/>
            <person name="Mayer K.F.X."/>
            <person name="Baldrich P."/>
            <person name="Meyers B.C."/>
            <person name="Huo N."/>
            <person name="Gu Y.Q."/>
            <person name="Zhou H."/>
            <person name="Devos K.M."/>
            <person name="Bennetzen J.L."/>
            <person name="Unver T."/>
            <person name="Budak H."/>
            <person name="Gulick P.J."/>
            <person name="Galiba G."/>
            <person name="Kalapos B."/>
            <person name="Nelson D.R."/>
            <person name="Li P."/>
            <person name="You F.M."/>
            <person name="Luo M.C."/>
            <person name="Dvorak J."/>
        </authorList>
    </citation>
    <scope>NUCLEOTIDE SEQUENCE [LARGE SCALE GENOMIC DNA]</scope>
    <source>
        <strain evidence="6">cv. AL8/78</strain>
    </source>
</reference>
<reference evidence="7" key="1">
    <citation type="journal article" date="2014" name="Science">
        <title>Ancient hybridizations among the ancestral genomes of bread wheat.</title>
        <authorList>
            <consortium name="International Wheat Genome Sequencing Consortium,"/>
            <person name="Marcussen T."/>
            <person name="Sandve S.R."/>
            <person name="Heier L."/>
            <person name="Spannagl M."/>
            <person name="Pfeifer M."/>
            <person name="Jakobsen K.S."/>
            <person name="Wulff B.B."/>
            <person name="Steuernagel B."/>
            <person name="Mayer K.F."/>
            <person name="Olsen O.A."/>
        </authorList>
    </citation>
    <scope>NUCLEOTIDE SEQUENCE [LARGE SCALE GENOMIC DNA]</scope>
    <source>
        <strain evidence="7">cv. AL8/78</strain>
    </source>
</reference>
<keyword evidence="1" id="KW-0479">Metal-binding</keyword>
<dbReference type="SMART" id="SM00614">
    <property type="entry name" value="ZnF_BED"/>
    <property type="match status" value="1"/>
</dbReference>
<reference evidence="6" key="4">
    <citation type="submission" date="2019-03" db="UniProtKB">
        <authorList>
            <consortium name="EnsemblPlants"/>
        </authorList>
    </citation>
    <scope>IDENTIFICATION</scope>
</reference>
<dbReference type="GO" id="GO:0006357">
    <property type="term" value="P:regulation of transcription by RNA polymerase II"/>
    <property type="evidence" value="ECO:0007669"/>
    <property type="project" value="TreeGrafter"/>
</dbReference>
<dbReference type="GO" id="GO:0005634">
    <property type="term" value="C:nucleus"/>
    <property type="evidence" value="ECO:0007669"/>
    <property type="project" value="TreeGrafter"/>
</dbReference>
<reference evidence="7" key="2">
    <citation type="journal article" date="2017" name="Nat. Plants">
        <title>The Aegilops tauschii genome reveals multiple impacts of transposons.</title>
        <authorList>
            <person name="Zhao G."/>
            <person name="Zou C."/>
            <person name="Li K."/>
            <person name="Wang K."/>
            <person name="Li T."/>
            <person name="Gao L."/>
            <person name="Zhang X."/>
            <person name="Wang H."/>
            <person name="Yang Z."/>
            <person name="Liu X."/>
            <person name="Jiang W."/>
            <person name="Mao L."/>
            <person name="Kong X."/>
            <person name="Jiao Y."/>
            <person name="Jia J."/>
        </authorList>
    </citation>
    <scope>NUCLEOTIDE SEQUENCE [LARGE SCALE GENOMIC DNA]</scope>
    <source>
        <strain evidence="7">cv. AL8/78</strain>
    </source>
</reference>
<accession>A0A453CZZ5</accession>
<evidence type="ECO:0000313" key="7">
    <source>
        <dbReference type="Proteomes" id="UP000015105"/>
    </source>
</evidence>
<proteinExistence type="predicted"/>
<keyword evidence="3" id="KW-0862">Zinc</keyword>
<dbReference type="PROSITE" id="PS50808">
    <property type="entry name" value="ZF_BED"/>
    <property type="match status" value="1"/>
</dbReference>
<keyword evidence="7" id="KW-1185">Reference proteome</keyword>
<sequence length="131" mass="14864">MHFFPGHVFLGTVASDERQGVDGAERVNEIPRGDAATRNSSVGKLRSLVWEHFTITQKDDGKPVKAKCTYCTEEFRCETKTNGTSSMRNHLEKEHSVICTKRPGAHPPNLSRYLQKDFCFSKMRLNLLSLH</sequence>
<evidence type="ECO:0000256" key="3">
    <source>
        <dbReference type="ARBA" id="ARBA00022833"/>
    </source>
</evidence>
<dbReference type="GO" id="GO:1990837">
    <property type="term" value="F:sequence-specific double-stranded DNA binding"/>
    <property type="evidence" value="ECO:0007669"/>
    <property type="project" value="TreeGrafter"/>
</dbReference>
<dbReference type="EnsemblPlants" id="AET2Gv21030600.4">
    <property type="protein sequence ID" value="AET2Gv21030600.4"/>
    <property type="gene ID" value="AET2Gv21030600"/>
</dbReference>
<dbReference type="InterPro" id="IPR003656">
    <property type="entry name" value="Znf_BED"/>
</dbReference>